<dbReference type="Proteomes" id="UP001178461">
    <property type="component" value="Unassembled WGS sequence"/>
</dbReference>
<comment type="caution">
    <text evidence="9">The sequence shown here is derived from an EMBL/GenBank/DDBJ whole genome shotgun (WGS) entry which is preliminary data.</text>
</comment>
<dbReference type="InterPro" id="IPR050143">
    <property type="entry name" value="TRIM/RBCC"/>
</dbReference>
<sequence>MAASGGPVRDLCEEATCPICLEYFRDPVIIPECGHNFCRSCLTQCWGKSEGEASCPQCRKTVEQGSIRRNQQLANFVEIIKKFSLLGRKEEGEGKGRVCEKHQEPLKLFCQEDQSPICVVCDRSKEHKSHEVVPLEEASQEYKDQISSCLDNVRKEREKILVFKADTEKEIQDLLKQTGAEREKMVAEFRRLHQFLEEKEKLFLAQMAEVEKEIAAQREDHLARLSRELSSLDSLIREMEEKLQEPESELLQDIGSFLQRSQEKENLEDPPVAFPPALKWKIWDFRDINPFLEGVMKKFRACHPRPNSIPSQTAIYEDDNLRTALDERELIDSFRALPPKEQSVMMQRFDTLKSQLLQVLHRGEDTNDVSNNPTWAHRTEVVDLLQLSPTLKSKTIRQDSNLQVVSAPCATSRDDQALPSSLNFHLYSSTNIPKDEILISLLDSNPSLTHSSMPELESSPVSTRDRSSSQVMPLRESSTIPTPVMPPQLPPSKETANVTPRDPPSEMIEDPMGRINKIIRMSDDKSARGFTPTDSISPSLGISLSSCTKNFEMKRLPVQGSTLSGSSTVCQQSNQIVKNFNLEGSSQLPSSQSKITDFFVTSSVFNRESAPPPF</sequence>
<dbReference type="EMBL" id="CANTUW010000030">
    <property type="protein sequence ID" value="CAI7935018.1"/>
    <property type="molecule type" value="Genomic_DNA"/>
</dbReference>
<evidence type="ECO:0000256" key="4">
    <source>
        <dbReference type="PROSITE-ProRule" id="PRU00024"/>
    </source>
</evidence>
<dbReference type="PROSITE" id="PS00518">
    <property type="entry name" value="ZF_RING_1"/>
    <property type="match status" value="1"/>
</dbReference>
<dbReference type="InterPro" id="IPR013083">
    <property type="entry name" value="Znf_RING/FYVE/PHD"/>
</dbReference>
<name>A0AA35W213_9SAUR</name>
<evidence type="ECO:0000256" key="2">
    <source>
        <dbReference type="ARBA" id="ARBA00022771"/>
    </source>
</evidence>
<dbReference type="Gene3D" id="3.30.160.60">
    <property type="entry name" value="Classic Zinc Finger"/>
    <property type="match status" value="1"/>
</dbReference>
<dbReference type="SUPFAM" id="SSF57845">
    <property type="entry name" value="B-box zinc-binding domain"/>
    <property type="match status" value="1"/>
</dbReference>
<feature type="domain" description="RING-type" evidence="7">
    <location>
        <begin position="17"/>
        <end position="59"/>
    </location>
</feature>
<keyword evidence="5" id="KW-0175">Coiled coil</keyword>
<dbReference type="Pfam" id="PF15227">
    <property type="entry name" value="zf-C3HC4_4"/>
    <property type="match status" value="1"/>
</dbReference>
<dbReference type="SUPFAM" id="SSF57850">
    <property type="entry name" value="RING/U-box"/>
    <property type="match status" value="1"/>
</dbReference>
<evidence type="ECO:0000259" key="7">
    <source>
        <dbReference type="PROSITE" id="PS50089"/>
    </source>
</evidence>
<reference evidence="9" key="1">
    <citation type="submission" date="2022-12" db="EMBL/GenBank/DDBJ databases">
        <authorList>
            <person name="Alioto T."/>
            <person name="Alioto T."/>
            <person name="Gomez Garrido J."/>
        </authorList>
    </citation>
    <scope>NUCLEOTIDE SEQUENCE</scope>
</reference>
<gene>
    <name evidence="9" type="ORF">PODLI_1B013224</name>
</gene>
<dbReference type="GO" id="GO:0008270">
    <property type="term" value="F:zinc ion binding"/>
    <property type="evidence" value="ECO:0007669"/>
    <property type="project" value="UniProtKB-KW"/>
</dbReference>
<dbReference type="PANTHER" id="PTHR24103">
    <property type="entry name" value="E3 UBIQUITIN-PROTEIN LIGASE TRIM"/>
    <property type="match status" value="1"/>
</dbReference>
<evidence type="ECO:0000259" key="8">
    <source>
        <dbReference type="PROSITE" id="PS50119"/>
    </source>
</evidence>
<dbReference type="AlphaFoldDB" id="A0AA35W213"/>
<feature type="coiled-coil region" evidence="5">
    <location>
        <begin position="193"/>
        <end position="242"/>
    </location>
</feature>
<feature type="region of interest" description="Disordered" evidence="6">
    <location>
        <begin position="450"/>
        <end position="509"/>
    </location>
</feature>
<dbReference type="SMART" id="SM00336">
    <property type="entry name" value="BBOX"/>
    <property type="match status" value="1"/>
</dbReference>
<organism evidence="9 10">
    <name type="scientific">Podarcis lilfordi</name>
    <name type="common">Lilford's wall lizard</name>
    <dbReference type="NCBI Taxonomy" id="74358"/>
    <lineage>
        <taxon>Eukaryota</taxon>
        <taxon>Metazoa</taxon>
        <taxon>Chordata</taxon>
        <taxon>Craniata</taxon>
        <taxon>Vertebrata</taxon>
        <taxon>Euteleostomi</taxon>
        <taxon>Lepidosauria</taxon>
        <taxon>Squamata</taxon>
        <taxon>Bifurcata</taxon>
        <taxon>Unidentata</taxon>
        <taxon>Episquamata</taxon>
        <taxon>Laterata</taxon>
        <taxon>Lacertibaenia</taxon>
        <taxon>Lacertidae</taxon>
        <taxon>Podarcis</taxon>
    </lineage>
</organism>
<evidence type="ECO:0000256" key="5">
    <source>
        <dbReference type="SAM" id="Coils"/>
    </source>
</evidence>
<dbReference type="PROSITE" id="PS50119">
    <property type="entry name" value="ZF_BBOX"/>
    <property type="match status" value="1"/>
</dbReference>
<feature type="domain" description="B box-type" evidence="8">
    <location>
        <begin position="94"/>
        <end position="135"/>
    </location>
</feature>
<keyword evidence="2 4" id="KW-0863">Zinc-finger</keyword>
<evidence type="ECO:0000313" key="9">
    <source>
        <dbReference type="EMBL" id="CAI7935018.1"/>
    </source>
</evidence>
<keyword evidence="3" id="KW-0862">Zinc</keyword>
<dbReference type="InterPro" id="IPR017907">
    <property type="entry name" value="Znf_RING_CS"/>
</dbReference>
<dbReference type="Gene3D" id="3.30.40.10">
    <property type="entry name" value="Zinc/RING finger domain, C3HC4 (zinc finger)"/>
    <property type="match status" value="1"/>
</dbReference>
<dbReference type="InterPro" id="IPR001841">
    <property type="entry name" value="Znf_RING"/>
</dbReference>
<evidence type="ECO:0000256" key="3">
    <source>
        <dbReference type="ARBA" id="ARBA00022833"/>
    </source>
</evidence>
<proteinExistence type="predicted"/>
<keyword evidence="1" id="KW-0479">Metal-binding</keyword>
<evidence type="ECO:0000256" key="6">
    <source>
        <dbReference type="SAM" id="MobiDB-lite"/>
    </source>
</evidence>
<dbReference type="CDD" id="cd16594">
    <property type="entry name" value="RING-HC_TRIM7-like_C-IV"/>
    <property type="match status" value="1"/>
</dbReference>
<evidence type="ECO:0000256" key="1">
    <source>
        <dbReference type="ARBA" id="ARBA00022723"/>
    </source>
</evidence>
<dbReference type="SMART" id="SM00184">
    <property type="entry name" value="RING"/>
    <property type="match status" value="1"/>
</dbReference>
<protein>
    <submittedName>
        <fullName evidence="9">E3 ubiquitin-protein ligase TRIM7-like</fullName>
    </submittedName>
</protein>
<evidence type="ECO:0000313" key="10">
    <source>
        <dbReference type="Proteomes" id="UP001178461"/>
    </source>
</evidence>
<dbReference type="CDD" id="cd19762">
    <property type="entry name" value="Bbox2_TRIM7-like"/>
    <property type="match status" value="1"/>
</dbReference>
<keyword evidence="10" id="KW-1185">Reference proteome</keyword>
<dbReference type="PROSITE" id="PS50089">
    <property type="entry name" value="ZF_RING_2"/>
    <property type="match status" value="1"/>
</dbReference>
<dbReference type="InterPro" id="IPR000315">
    <property type="entry name" value="Znf_B-box"/>
</dbReference>
<accession>A0AA35W213</accession>
<dbReference type="Pfam" id="PF00643">
    <property type="entry name" value="zf-B_box"/>
    <property type="match status" value="1"/>
</dbReference>